<name>A0AAN7Y4J3_9EURO</name>
<feature type="compositionally biased region" description="Low complexity" evidence="2">
    <location>
        <begin position="244"/>
        <end position="261"/>
    </location>
</feature>
<evidence type="ECO:0000256" key="1">
    <source>
        <dbReference type="PROSITE-ProRule" id="PRU00176"/>
    </source>
</evidence>
<feature type="compositionally biased region" description="Polar residues" evidence="2">
    <location>
        <begin position="23"/>
        <end position="39"/>
    </location>
</feature>
<organism evidence="5 6">
    <name type="scientific">Lithohypha guttulata</name>
    <dbReference type="NCBI Taxonomy" id="1690604"/>
    <lineage>
        <taxon>Eukaryota</taxon>
        <taxon>Fungi</taxon>
        <taxon>Dikarya</taxon>
        <taxon>Ascomycota</taxon>
        <taxon>Pezizomycotina</taxon>
        <taxon>Eurotiomycetes</taxon>
        <taxon>Chaetothyriomycetidae</taxon>
        <taxon>Chaetothyriales</taxon>
        <taxon>Trichomeriaceae</taxon>
        <taxon>Lithohypha</taxon>
    </lineage>
</organism>
<feature type="compositionally biased region" description="Polar residues" evidence="2">
    <location>
        <begin position="48"/>
        <end position="61"/>
    </location>
</feature>
<reference evidence="5 6" key="1">
    <citation type="submission" date="2023-08" db="EMBL/GenBank/DDBJ databases">
        <title>Black Yeasts Isolated from many extreme environments.</title>
        <authorList>
            <person name="Coleine C."/>
            <person name="Stajich J.E."/>
            <person name="Selbmann L."/>
        </authorList>
    </citation>
    <scope>NUCLEOTIDE SEQUENCE [LARGE SCALE GENOMIC DNA]</scope>
    <source>
        <strain evidence="5 6">CCFEE 5910</strain>
    </source>
</reference>
<comment type="caution">
    <text evidence="5">The sequence shown here is derived from an EMBL/GenBank/DDBJ whole genome shotgun (WGS) entry which is preliminary data.</text>
</comment>
<evidence type="ECO:0000313" key="6">
    <source>
        <dbReference type="Proteomes" id="UP001309876"/>
    </source>
</evidence>
<keyword evidence="1" id="KW-0694">RNA-binding</keyword>
<dbReference type="PROSITE" id="PS50102">
    <property type="entry name" value="RRM"/>
    <property type="match status" value="1"/>
</dbReference>
<evidence type="ECO:0000256" key="2">
    <source>
        <dbReference type="SAM" id="MobiDB-lite"/>
    </source>
</evidence>
<dbReference type="PROSITE" id="PS50882">
    <property type="entry name" value="YTH"/>
    <property type="match status" value="1"/>
</dbReference>
<dbReference type="InterPro" id="IPR007275">
    <property type="entry name" value="YTH_domain"/>
</dbReference>
<dbReference type="GO" id="GO:0003729">
    <property type="term" value="F:mRNA binding"/>
    <property type="evidence" value="ECO:0007669"/>
    <property type="project" value="TreeGrafter"/>
</dbReference>
<dbReference type="Pfam" id="PF04146">
    <property type="entry name" value="YTH"/>
    <property type="match status" value="1"/>
</dbReference>
<dbReference type="SUPFAM" id="SSF54928">
    <property type="entry name" value="RNA-binding domain, RBD"/>
    <property type="match status" value="1"/>
</dbReference>
<dbReference type="Gene3D" id="3.10.590.10">
    <property type="entry name" value="ph1033 like domains"/>
    <property type="match status" value="2"/>
</dbReference>
<protein>
    <submittedName>
        <fullName evidence="5">Uncharacterized protein</fullName>
    </submittedName>
</protein>
<dbReference type="SMART" id="SM00360">
    <property type="entry name" value="RRM"/>
    <property type="match status" value="1"/>
</dbReference>
<dbReference type="PANTHER" id="PTHR12357:SF3">
    <property type="entry name" value="YTH DOMAIN-CONTAINING PROTEIN 1"/>
    <property type="match status" value="1"/>
</dbReference>
<dbReference type="InterPro" id="IPR000504">
    <property type="entry name" value="RRM_dom"/>
</dbReference>
<dbReference type="Proteomes" id="UP001309876">
    <property type="component" value="Unassembled WGS sequence"/>
</dbReference>
<dbReference type="InterPro" id="IPR045168">
    <property type="entry name" value="YTH_prot"/>
</dbReference>
<keyword evidence="6" id="KW-1185">Reference proteome</keyword>
<dbReference type="GO" id="GO:0000381">
    <property type="term" value="P:regulation of alternative mRNA splicing, via spliceosome"/>
    <property type="evidence" value="ECO:0007669"/>
    <property type="project" value="TreeGrafter"/>
</dbReference>
<proteinExistence type="predicted"/>
<dbReference type="InterPro" id="IPR012677">
    <property type="entry name" value="Nucleotide-bd_a/b_plait_sf"/>
</dbReference>
<feature type="compositionally biased region" description="Polar residues" evidence="2">
    <location>
        <begin position="540"/>
        <end position="559"/>
    </location>
</feature>
<evidence type="ECO:0000313" key="5">
    <source>
        <dbReference type="EMBL" id="KAK5082657.1"/>
    </source>
</evidence>
<dbReference type="CDD" id="cd00590">
    <property type="entry name" value="RRM_SF"/>
    <property type="match status" value="1"/>
</dbReference>
<dbReference type="AlphaFoldDB" id="A0AAN7Y4J3"/>
<dbReference type="GO" id="GO:1990247">
    <property type="term" value="F:N6-methyladenosine-containing RNA reader activity"/>
    <property type="evidence" value="ECO:0007669"/>
    <property type="project" value="TreeGrafter"/>
</dbReference>
<dbReference type="PANTHER" id="PTHR12357">
    <property type="entry name" value="YTH YT521-B HOMOLOGY DOMAIN-CONTAINING"/>
    <property type="match status" value="1"/>
</dbReference>
<dbReference type="InterPro" id="IPR035979">
    <property type="entry name" value="RBD_domain_sf"/>
</dbReference>
<gene>
    <name evidence="5" type="ORF">LTR05_006537</name>
</gene>
<feature type="domain" description="YTH" evidence="4">
    <location>
        <begin position="404"/>
        <end position="612"/>
    </location>
</feature>
<accession>A0AAN7Y4J3</accession>
<dbReference type="Pfam" id="PF25701">
    <property type="entry name" value="RRM_YTH1"/>
    <property type="match status" value="1"/>
</dbReference>
<dbReference type="GO" id="GO:0005654">
    <property type="term" value="C:nucleoplasm"/>
    <property type="evidence" value="ECO:0007669"/>
    <property type="project" value="TreeGrafter"/>
</dbReference>
<dbReference type="Gene3D" id="3.30.70.330">
    <property type="match status" value="1"/>
</dbReference>
<feature type="compositionally biased region" description="Polar residues" evidence="2">
    <location>
        <begin position="346"/>
        <end position="362"/>
    </location>
</feature>
<dbReference type="EMBL" id="JAVRRJ010000007">
    <property type="protein sequence ID" value="KAK5082657.1"/>
    <property type="molecule type" value="Genomic_DNA"/>
</dbReference>
<feature type="region of interest" description="Disordered" evidence="2">
    <location>
        <begin position="530"/>
        <end position="561"/>
    </location>
</feature>
<dbReference type="InterPro" id="IPR057720">
    <property type="entry name" value="RRM_YTH1"/>
</dbReference>
<feature type="region of interest" description="Disordered" evidence="2">
    <location>
        <begin position="181"/>
        <end position="200"/>
    </location>
</feature>
<feature type="domain" description="RRM" evidence="3">
    <location>
        <begin position="272"/>
        <end position="346"/>
    </location>
</feature>
<feature type="region of interest" description="Disordered" evidence="2">
    <location>
        <begin position="241"/>
        <end position="278"/>
    </location>
</feature>
<dbReference type="GO" id="GO:0000398">
    <property type="term" value="P:mRNA splicing, via spliceosome"/>
    <property type="evidence" value="ECO:0007669"/>
    <property type="project" value="TreeGrafter"/>
</dbReference>
<dbReference type="CDD" id="cd21134">
    <property type="entry name" value="YTH"/>
    <property type="match status" value="1"/>
</dbReference>
<feature type="region of interest" description="Disordered" evidence="2">
    <location>
        <begin position="346"/>
        <end position="386"/>
    </location>
</feature>
<evidence type="ECO:0000259" key="4">
    <source>
        <dbReference type="PROSITE" id="PS50882"/>
    </source>
</evidence>
<sequence length="664" mass="73540">MAVYWVHHYFALPVIFEDTAMSEDTQNPTRPGYQGQSQGHSDDISGTHLDTSSSDQTSQAEQHNMEFAPMPSQYFGPPPITPFDMRHMANTLPDYSQPRYNQPQQMHQFTQAPTLDPSYAYSSPPNHQFASQIAGQYMQQFPQNMSSQSRSFSGYNTSMGGTTADLQTRGQMYAPQQHFSYNNSMPQQPQYTNFQGHQPSPYSLMPASSYQHRVGAHYQMPRLQVESAQGTYGMQMYSQSPQVLRRNSSNSSLQTSSSTLRGPPRKPRQSGHALWVGNLPPGTQIMDLKDHFAREATEDIESVFLISKSNCAFVNYKTEESCVAAMTRFHDSRFRGARLVCRLRRGSNSGVSPASATTTQPEQKAIQDGSTDGDIPVASHDQQEPSTVASAIVSTLPMEKIAKEKFFIIKSLTLEDLERSVNSGIWATQGHNEQNLNLAFRTAENVYLIFSANKSGEYFGYARMDSEISADVVPIQKEETPKVPLAIPTPAEAPLTIPTSATATAPRGYIIDDSARGTIFWEAENTSLMPDSAIDAGDSGETSGEESAQQGSLTQQTTFGKPFKITWQSTERLPFYRTRGLRNPWNANREVKIARDGTELEPTVGRKLVGMFEQQAQINAAARTGAPPQQYGYSQQIPQYPTMVSQSPYGYGGHGGGPSYGRPY</sequence>
<feature type="region of interest" description="Disordered" evidence="2">
    <location>
        <begin position="23"/>
        <end position="61"/>
    </location>
</feature>
<evidence type="ECO:0000259" key="3">
    <source>
        <dbReference type="PROSITE" id="PS50102"/>
    </source>
</evidence>